<evidence type="ECO:0000256" key="1">
    <source>
        <dbReference type="SAM" id="MobiDB-lite"/>
    </source>
</evidence>
<feature type="transmembrane region" description="Helical" evidence="2">
    <location>
        <begin position="104"/>
        <end position="123"/>
    </location>
</feature>
<dbReference type="AlphaFoldDB" id="A0A218NMX7"/>
<keyword evidence="2" id="KW-0812">Transmembrane</keyword>
<name>A0A218NMX7_9ARCH</name>
<sequence>MQKKEAFEKPSIIWGTIIIIVLAVIVIALFSNILRTQPIEFGVSEGVSYMGFGRIIFTGQTPLNATSTPVEVAFVNYGEASFIFILISIVIAFIALFTKKASIIAAISSFVSFALGIASLYMFSNLISISGEPVAAVAIPGAGIYLMLFAGIILVWAYYLFSAYDINALKKSAKEAAKPAEVEAASENGPNKAEDIKKQISEEVSKEMTSKKETETENKITLKN</sequence>
<evidence type="ECO:0000313" key="3">
    <source>
        <dbReference type="EMBL" id="ASI13804.1"/>
    </source>
</evidence>
<keyword evidence="4" id="KW-1185">Reference proteome</keyword>
<evidence type="ECO:0000256" key="2">
    <source>
        <dbReference type="SAM" id="Phobius"/>
    </source>
</evidence>
<accession>A0A218NMX7</accession>
<keyword evidence="2" id="KW-1133">Transmembrane helix</keyword>
<feature type="region of interest" description="Disordered" evidence="1">
    <location>
        <begin position="180"/>
        <end position="224"/>
    </location>
</feature>
<dbReference type="GeneID" id="33314048"/>
<dbReference type="EMBL" id="CP019964">
    <property type="protein sequence ID" value="ASI13804.1"/>
    <property type="molecule type" value="Genomic_DNA"/>
</dbReference>
<feature type="transmembrane region" description="Helical" evidence="2">
    <location>
        <begin position="135"/>
        <end position="161"/>
    </location>
</feature>
<dbReference type="KEGG" id="marh:Mia14_0490"/>
<feature type="transmembrane region" description="Helical" evidence="2">
    <location>
        <begin position="12"/>
        <end position="34"/>
    </location>
</feature>
<dbReference type="Proteomes" id="UP000197679">
    <property type="component" value="Chromosome"/>
</dbReference>
<protein>
    <submittedName>
        <fullName evidence="3">Multipass membrane protein</fullName>
    </submittedName>
</protein>
<keyword evidence="2" id="KW-0472">Membrane</keyword>
<dbReference type="RefSeq" id="WP_088820042.1">
    <property type="nucleotide sequence ID" value="NZ_CP019964.1"/>
</dbReference>
<feature type="transmembrane region" description="Helical" evidence="2">
    <location>
        <begin position="80"/>
        <end position="97"/>
    </location>
</feature>
<proteinExistence type="predicted"/>
<evidence type="ECO:0000313" key="4">
    <source>
        <dbReference type="Proteomes" id="UP000197679"/>
    </source>
</evidence>
<feature type="compositionally biased region" description="Basic and acidic residues" evidence="1">
    <location>
        <begin position="192"/>
        <end position="224"/>
    </location>
</feature>
<gene>
    <name evidence="3" type="ORF">Mia14_0490</name>
</gene>
<organism evidence="3 4">
    <name type="scientific">Candidatus Mancarchaeum acidiphilum</name>
    <dbReference type="NCBI Taxonomy" id="1920749"/>
    <lineage>
        <taxon>Archaea</taxon>
        <taxon>Candidatus Micrarchaeota</taxon>
        <taxon>Candidatus Mancarchaeum</taxon>
    </lineage>
</organism>
<reference evidence="3 4" key="1">
    <citation type="journal article" date="2017" name="Nat. Commun.">
        <title>'ARMAN' archaea depend on association with euryarchaeal host in culture and in situ.</title>
        <authorList>
            <person name="Golyshina O."/>
            <person name="Toshchakov S."/>
            <person name="Makarova K."/>
            <person name="Gavrilov S."/>
            <person name="Korzhenkov A."/>
            <person name="La Cono V."/>
            <person name="Arcadi E."/>
            <person name="Nechitaylo T."/>
            <person name="Ferrer M."/>
            <person name="Kublanov I."/>
            <person name="Wolf Y."/>
            <person name="Yakimov M."/>
            <person name="Golyshin P."/>
            <person name="Slesarev A."/>
            <person name="Kozyavkin S."/>
        </authorList>
    </citation>
    <scope>NUCLEOTIDE SEQUENCE [LARGE SCALE GENOMIC DNA]</scope>
    <source>
        <strain evidence="3 4">Mia14</strain>
    </source>
</reference>